<evidence type="ECO:0000313" key="2">
    <source>
        <dbReference type="EMBL" id="KAK2833732.1"/>
    </source>
</evidence>
<keyword evidence="3" id="KW-1185">Reference proteome</keyword>
<gene>
    <name evidence="2" type="ORF">Q5P01_017621</name>
</gene>
<dbReference type="Proteomes" id="UP001187415">
    <property type="component" value="Unassembled WGS sequence"/>
</dbReference>
<evidence type="ECO:0000256" key="1">
    <source>
        <dbReference type="SAM" id="MobiDB-lite"/>
    </source>
</evidence>
<accession>A0AA88MCM3</accession>
<reference evidence="2" key="1">
    <citation type="submission" date="2023-07" db="EMBL/GenBank/DDBJ databases">
        <title>Chromosome-level Genome Assembly of Striped Snakehead (Channa striata).</title>
        <authorList>
            <person name="Liu H."/>
        </authorList>
    </citation>
    <scope>NUCLEOTIDE SEQUENCE</scope>
    <source>
        <strain evidence="2">Gz</strain>
        <tissue evidence="2">Muscle</tissue>
    </source>
</reference>
<proteinExistence type="predicted"/>
<protein>
    <submittedName>
        <fullName evidence="2">Uncharacterized protein</fullName>
    </submittedName>
</protein>
<name>A0AA88MCM3_CHASR</name>
<evidence type="ECO:0000313" key="3">
    <source>
        <dbReference type="Proteomes" id="UP001187415"/>
    </source>
</evidence>
<feature type="region of interest" description="Disordered" evidence="1">
    <location>
        <begin position="35"/>
        <end position="55"/>
    </location>
</feature>
<sequence length="104" mass="11757">MPGMWVTNTGGVIVRALRKDTSTPRFGSILSPQHRLRHFPSEEPERKKQLCRTPLSSPKWPCNRVPRASRSQPNSASIQCTELLLIQQKCRPSWKPSALLHSTA</sequence>
<comment type="caution">
    <text evidence="2">The sequence shown here is derived from an EMBL/GenBank/DDBJ whole genome shotgun (WGS) entry which is preliminary data.</text>
</comment>
<dbReference type="AlphaFoldDB" id="A0AA88MCM3"/>
<dbReference type="EMBL" id="JAUPFM010000013">
    <property type="protein sequence ID" value="KAK2833732.1"/>
    <property type="molecule type" value="Genomic_DNA"/>
</dbReference>
<feature type="compositionally biased region" description="Basic and acidic residues" evidence="1">
    <location>
        <begin position="39"/>
        <end position="48"/>
    </location>
</feature>
<organism evidence="2 3">
    <name type="scientific">Channa striata</name>
    <name type="common">Snakehead murrel</name>
    <name type="synonym">Ophicephalus striatus</name>
    <dbReference type="NCBI Taxonomy" id="64152"/>
    <lineage>
        <taxon>Eukaryota</taxon>
        <taxon>Metazoa</taxon>
        <taxon>Chordata</taxon>
        <taxon>Craniata</taxon>
        <taxon>Vertebrata</taxon>
        <taxon>Euteleostomi</taxon>
        <taxon>Actinopterygii</taxon>
        <taxon>Neopterygii</taxon>
        <taxon>Teleostei</taxon>
        <taxon>Neoteleostei</taxon>
        <taxon>Acanthomorphata</taxon>
        <taxon>Anabantaria</taxon>
        <taxon>Anabantiformes</taxon>
        <taxon>Channoidei</taxon>
        <taxon>Channidae</taxon>
        <taxon>Channa</taxon>
    </lineage>
</organism>